<dbReference type="InterPro" id="IPR006626">
    <property type="entry name" value="PbH1"/>
</dbReference>
<dbReference type="Pfam" id="PF13229">
    <property type="entry name" value="Beta_helix"/>
    <property type="match status" value="1"/>
</dbReference>
<sequence>MKFLSYALAGTIALSCGLTAAATTLCVTVSGGGCYHHIGAAIAAANPGDTVVIVQGTFHEEVIINKPLSLTSIDNGVIDASGFTNGVFIDGMSNPGLASVHISKLTIKNAKHEGVLVLNASYVSVSDNTVKNNNTSLAGGNCPDLPTYEPGEAQDCGEGIHLQAVDHSIVTNNTVTGNAGGILISDDSGPTHDNLISFNDVHDNPNACGITMASHVPAPSTGAALPFGVYHNTVFGNRSLRNGAGIGGGAGFGIFASIPGAKTYGNVVVSNFAKDNGHPGIAMHAHAPEQQLSDNMLVGNTLIGNGADTGDAATAAPTGINVFSGVPTTNASGNILSANTMLDEGIDVAVKNTQAVTVQFNNLLGKGIGVANLGTGAVDATNNWWGCIFGPTLAPAICSKTSGAVSSLPWLLQPAKIEPGFWK</sequence>
<organism evidence="3 4">
    <name type="scientific">Terriglobus roseus</name>
    <dbReference type="NCBI Taxonomy" id="392734"/>
    <lineage>
        <taxon>Bacteria</taxon>
        <taxon>Pseudomonadati</taxon>
        <taxon>Acidobacteriota</taxon>
        <taxon>Terriglobia</taxon>
        <taxon>Terriglobales</taxon>
        <taxon>Acidobacteriaceae</taxon>
        <taxon>Terriglobus</taxon>
    </lineage>
</organism>
<feature type="chain" id="PRO_5010179795" evidence="1">
    <location>
        <begin position="22"/>
        <end position="423"/>
    </location>
</feature>
<dbReference type="NCBIfam" id="TIGR03804">
    <property type="entry name" value="para_beta_helix"/>
    <property type="match status" value="1"/>
</dbReference>
<dbReference type="InterPro" id="IPR022441">
    <property type="entry name" value="Para_beta_helix_rpt-2"/>
</dbReference>
<gene>
    <name evidence="3" type="ORF">SAMN05443244_0872</name>
</gene>
<keyword evidence="1" id="KW-0732">Signal</keyword>
<accession>A0A1H4JWY7</accession>
<evidence type="ECO:0000313" key="4">
    <source>
        <dbReference type="Proteomes" id="UP000182409"/>
    </source>
</evidence>
<reference evidence="3 4" key="1">
    <citation type="submission" date="2016-10" db="EMBL/GenBank/DDBJ databases">
        <authorList>
            <person name="de Groot N.N."/>
        </authorList>
    </citation>
    <scope>NUCLEOTIDE SEQUENCE [LARGE SCALE GENOMIC DNA]</scope>
    <source>
        <strain evidence="3 4">AB35.6</strain>
    </source>
</reference>
<dbReference type="PROSITE" id="PS51257">
    <property type="entry name" value="PROKAR_LIPOPROTEIN"/>
    <property type="match status" value="1"/>
</dbReference>
<feature type="domain" description="Right handed beta helix" evidence="2">
    <location>
        <begin position="85"/>
        <end position="213"/>
    </location>
</feature>
<dbReference type="RefSeq" id="WP_074652516.1">
    <property type="nucleotide sequence ID" value="NZ_FNSD01000001.1"/>
</dbReference>
<dbReference type="EMBL" id="FNSD01000001">
    <property type="protein sequence ID" value="SEB50821.1"/>
    <property type="molecule type" value="Genomic_DNA"/>
</dbReference>
<evidence type="ECO:0000256" key="1">
    <source>
        <dbReference type="SAM" id="SignalP"/>
    </source>
</evidence>
<evidence type="ECO:0000313" key="3">
    <source>
        <dbReference type="EMBL" id="SEB50821.1"/>
    </source>
</evidence>
<dbReference type="SUPFAM" id="SSF51126">
    <property type="entry name" value="Pectin lyase-like"/>
    <property type="match status" value="1"/>
</dbReference>
<dbReference type="Gene3D" id="2.160.20.10">
    <property type="entry name" value="Single-stranded right-handed beta-helix, Pectin lyase-like"/>
    <property type="match status" value="1"/>
</dbReference>
<dbReference type="InterPro" id="IPR011050">
    <property type="entry name" value="Pectin_lyase_fold/virulence"/>
</dbReference>
<dbReference type="AlphaFoldDB" id="A0A1H4JWY7"/>
<dbReference type="InterPro" id="IPR012334">
    <property type="entry name" value="Pectin_lyas_fold"/>
</dbReference>
<dbReference type="Proteomes" id="UP000182409">
    <property type="component" value="Unassembled WGS sequence"/>
</dbReference>
<dbReference type="InterPro" id="IPR039448">
    <property type="entry name" value="Beta_helix"/>
</dbReference>
<feature type="signal peptide" evidence="1">
    <location>
        <begin position="1"/>
        <end position="21"/>
    </location>
</feature>
<protein>
    <submittedName>
        <fullName evidence="3">Parallel beta-helix repeat (Two copies)</fullName>
    </submittedName>
</protein>
<proteinExistence type="predicted"/>
<evidence type="ECO:0000259" key="2">
    <source>
        <dbReference type="Pfam" id="PF13229"/>
    </source>
</evidence>
<name>A0A1H4JWY7_9BACT</name>
<dbReference type="SMART" id="SM00710">
    <property type="entry name" value="PbH1"/>
    <property type="match status" value="6"/>
</dbReference>